<dbReference type="AlphaFoldDB" id="C6W2F0"/>
<dbReference type="Proteomes" id="UP000002011">
    <property type="component" value="Chromosome"/>
</dbReference>
<name>C6W2F0_DYAFD</name>
<accession>C6W2F0</accession>
<proteinExistence type="predicted"/>
<organism evidence="1 2">
    <name type="scientific">Dyadobacter fermentans (strain ATCC 700827 / DSM 18053 / CIP 107007 / KCTC 52180 / NS114)</name>
    <dbReference type="NCBI Taxonomy" id="471854"/>
    <lineage>
        <taxon>Bacteria</taxon>
        <taxon>Pseudomonadati</taxon>
        <taxon>Bacteroidota</taxon>
        <taxon>Cytophagia</taxon>
        <taxon>Cytophagales</taxon>
        <taxon>Spirosomataceae</taxon>
        <taxon>Dyadobacter</taxon>
    </lineage>
</organism>
<sequence>MVLLWYYHEFGHFGFIEGSALIQIPLHLLLTLSVDV</sequence>
<dbReference type="KEGG" id="dfe:Dfer_0868"/>
<dbReference type="EMBL" id="CP001619">
    <property type="protein sequence ID" value="ACT92123.1"/>
    <property type="molecule type" value="Genomic_DNA"/>
</dbReference>
<dbReference type="STRING" id="471854.Dfer_0868"/>
<reference evidence="1 2" key="1">
    <citation type="journal article" date="2009" name="Stand. Genomic Sci.">
        <title>Complete genome sequence of Dyadobacter fermentans type strain (NS114).</title>
        <authorList>
            <person name="Lang E."/>
            <person name="Lapidus A."/>
            <person name="Chertkov O."/>
            <person name="Brettin T."/>
            <person name="Detter J.C."/>
            <person name="Han C."/>
            <person name="Copeland A."/>
            <person name="Glavina Del Rio T."/>
            <person name="Nolan M."/>
            <person name="Chen F."/>
            <person name="Lucas S."/>
            <person name="Tice H."/>
            <person name="Cheng J.F."/>
            <person name="Land M."/>
            <person name="Hauser L."/>
            <person name="Chang Y.J."/>
            <person name="Jeffries C.D."/>
            <person name="Kopitz M."/>
            <person name="Bruce D."/>
            <person name="Goodwin L."/>
            <person name="Pitluck S."/>
            <person name="Ovchinnikova G."/>
            <person name="Pati A."/>
            <person name="Ivanova N."/>
            <person name="Mavrommatis K."/>
            <person name="Chen A."/>
            <person name="Palaniappan K."/>
            <person name="Chain P."/>
            <person name="Bristow J."/>
            <person name="Eisen J.A."/>
            <person name="Markowitz V."/>
            <person name="Hugenholtz P."/>
            <person name="Goker M."/>
            <person name="Rohde M."/>
            <person name="Kyrpides N.C."/>
            <person name="Klenk H.P."/>
        </authorList>
    </citation>
    <scope>NUCLEOTIDE SEQUENCE [LARGE SCALE GENOMIC DNA]</scope>
    <source>
        <strain evidence="2">ATCC 700827 / DSM 18053 / CIP 107007 / KCTC 52180 / NS114</strain>
    </source>
</reference>
<keyword evidence="2" id="KW-1185">Reference proteome</keyword>
<protein>
    <submittedName>
        <fullName evidence="1">Uncharacterized protein</fullName>
    </submittedName>
</protein>
<evidence type="ECO:0000313" key="1">
    <source>
        <dbReference type="EMBL" id="ACT92123.1"/>
    </source>
</evidence>
<evidence type="ECO:0000313" key="2">
    <source>
        <dbReference type="Proteomes" id="UP000002011"/>
    </source>
</evidence>
<gene>
    <name evidence="1" type="ordered locus">Dfer_0868</name>
</gene>
<dbReference type="HOGENOM" id="CLU_3355866_0_0_10"/>